<protein>
    <submittedName>
        <fullName evidence="1">Uncharacterized protein</fullName>
    </submittedName>
</protein>
<name>A0A8X6NXG9_NEPPI</name>
<dbReference type="AlphaFoldDB" id="A0A8X6NXG9"/>
<dbReference type="Proteomes" id="UP000887013">
    <property type="component" value="Unassembled WGS sequence"/>
</dbReference>
<evidence type="ECO:0000313" key="2">
    <source>
        <dbReference type="Proteomes" id="UP000887013"/>
    </source>
</evidence>
<reference evidence="1" key="1">
    <citation type="submission" date="2020-08" db="EMBL/GenBank/DDBJ databases">
        <title>Multicomponent nature underlies the extraordinary mechanical properties of spider dragline silk.</title>
        <authorList>
            <person name="Kono N."/>
            <person name="Nakamura H."/>
            <person name="Mori M."/>
            <person name="Yoshida Y."/>
            <person name="Ohtoshi R."/>
            <person name="Malay A.D."/>
            <person name="Moran D.A.P."/>
            <person name="Tomita M."/>
            <person name="Numata K."/>
            <person name="Arakawa K."/>
        </authorList>
    </citation>
    <scope>NUCLEOTIDE SEQUENCE</scope>
</reference>
<organism evidence="1 2">
    <name type="scientific">Nephila pilipes</name>
    <name type="common">Giant wood spider</name>
    <name type="synonym">Nephila maculata</name>
    <dbReference type="NCBI Taxonomy" id="299642"/>
    <lineage>
        <taxon>Eukaryota</taxon>
        <taxon>Metazoa</taxon>
        <taxon>Ecdysozoa</taxon>
        <taxon>Arthropoda</taxon>
        <taxon>Chelicerata</taxon>
        <taxon>Arachnida</taxon>
        <taxon>Araneae</taxon>
        <taxon>Araneomorphae</taxon>
        <taxon>Entelegynae</taxon>
        <taxon>Araneoidea</taxon>
        <taxon>Nephilidae</taxon>
        <taxon>Nephila</taxon>
    </lineage>
</organism>
<evidence type="ECO:0000313" key="1">
    <source>
        <dbReference type="EMBL" id="GFT40448.1"/>
    </source>
</evidence>
<accession>A0A8X6NXG9</accession>
<comment type="caution">
    <text evidence="1">The sequence shown here is derived from an EMBL/GenBank/DDBJ whole genome shotgun (WGS) entry which is preliminary data.</text>
</comment>
<gene>
    <name evidence="1" type="ORF">NPIL_132851</name>
</gene>
<dbReference type="EMBL" id="BMAW01063478">
    <property type="protein sequence ID" value="GFT40448.1"/>
    <property type="molecule type" value="Genomic_DNA"/>
</dbReference>
<keyword evidence="2" id="KW-1185">Reference proteome</keyword>
<sequence length="67" mass="7864">MKSRWNTKAAAMKVASHLQPQAPILSRNWELSRTNLGWFVYQPTRRCCSSWFYSRSDNRTQCSSLHS</sequence>
<proteinExistence type="predicted"/>